<dbReference type="InterPro" id="IPR011008">
    <property type="entry name" value="Dimeric_a/b-barrel"/>
</dbReference>
<evidence type="ECO:0000259" key="2">
    <source>
        <dbReference type="PROSITE" id="PS51725"/>
    </source>
</evidence>
<feature type="region of interest" description="Disordered" evidence="1">
    <location>
        <begin position="287"/>
        <end position="312"/>
    </location>
</feature>
<evidence type="ECO:0000313" key="3">
    <source>
        <dbReference type="EMBL" id="CAH0374375.1"/>
    </source>
</evidence>
<keyword evidence="4" id="KW-1185">Reference proteome</keyword>
<dbReference type="InterPro" id="IPR007138">
    <property type="entry name" value="ABM_dom"/>
</dbReference>
<dbReference type="SUPFAM" id="SSF54909">
    <property type="entry name" value="Dimeric alpha+beta barrel"/>
    <property type="match status" value="2"/>
</dbReference>
<feature type="domain" description="ABM" evidence="2">
    <location>
        <begin position="48"/>
        <end position="157"/>
    </location>
</feature>
<proteinExistence type="predicted"/>
<dbReference type="InterPro" id="IPR050404">
    <property type="entry name" value="Heme-degrading_MO"/>
</dbReference>
<dbReference type="Gene3D" id="3.30.70.100">
    <property type="match status" value="2"/>
</dbReference>
<organism evidence="3 4">
    <name type="scientific">Pelagomonas calceolata</name>
    <dbReference type="NCBI Taxonomy" id="35677"/>
    <lineage>
        <taxon>Eukaryota</taxon>
        <taxon>Sar</taxon>
        <taxon>Stramenopiles</taxon>
        <taxon>Ochrophyta</taxon>
        <taxon>Pelagophyceae</taxon>
        <taxon>Pelagomonadales</taxon>
        <taxon>Pelagomonadaceae</taxon>
        <taxon>Pelagomonas</taxon>
    </lineage>
</organism>
<dbReference type="EMBL" id="CAKKNE010000004">
    <property type="protein sequence ID" value="CAH0374375.1"/>
    <property type="molecule type" value="Genomic_DNA"/>
</dbReference>
<dbReference type="PANTHER" id="PTHR34474">
    <property type="entry name" value="SIGNAL TRANSDUCTION PROTEIN TRAP"/>
    <property type="match status" value="1"/>
</dbReference>
<accession>A0A8J2SP85</accession>
<feature type="domain" description="ABM" evidence="2">
    <location>
        <begin position="203"/>
        <end position="317"/>
    </location>
</feature>
<dbReference type="AlphaFoldDB" id="A0A8J2SP85"/>
<dbReference type="PROSITE" id="PS51725">
    <property type="entry name" value="ABM"/>
    <property type="match status" value="2"/>
</dbReference>
<dbReference type="Proteomes" id="UP000789595">
    <property type="component" value="Unassembled WGS sequence"/>
</dbReference>
<sequence>MLRIASVLVAGASALQAPRLSSAPAWLNAATLEQAPATSKDLLPRERYVASNRFKTRGGKAAARFEARWANRKSRLAELEGFRYFSLFREVPVEDVVGPRGAAAMGGDPPSYNYMSFTIWNEKKDFNAWRKGDAFKEAHGGTSIGAFLKAMVSSLKVLKGPPSPIFFDGLLHLAAPPSQKGEVEGGWRVVEADGKNLLEAENFVAANRFTVREGAEAAFEERWAKRDSGLADLPGFKSFTMLRRDAKTKGHSEKKGAADKFGDDFNYMSFTVWEDRDAFMGWRNSQSFKDAHSSGPKKEEGAPKQPPPWVKPPSVVFWEGVLELTGADGA</sequence>
<evidence type="ECO:0000313" key="4">
    <source>
        <dbReference type="Proteomes" id="UP000789595"/>
    </source>
</evidence>
<comment type="caution">
    <text evidence="3">The sequence shown here is derived from an EMBL/GenBank/DDBJ whole genome shotgun (WGS) entry which is preliminary data.</text>
</comment>
<reference evidence="3" key="1">
    <citation type="submission" date="2021-11" db="EMBL/GenBank/DDBJ databases">
        <authorList>
            <consortium name="Genoscope - CEA"/>
            <person name="William W."/>
        </authorList>
    </citation>
    <scope>NUCLEOTIDE SEQUENCE</scope>
</reference>
<gene>
    <name evidence="3" type="ORF">PECAL_4P16510</name>
</gene>
<dbReference type="PANTHER" id="PTHR34474:SF2">
    <property type="entry name" value="SIGNAL TRANSDUCTION PROTEIN TRAP"/>
    <property type="match status" value="1"/>
</dbReference>
<dbReference type="Pfam" id="PF03992">
    <property type="entry name" value="ABM"/>
    <property type="match status" value="1"/>
</dbReference>
<feature type="compositionally biased region" description="Basic and acidic residues" evidence="1">
    <location>
        <begin position="289"/>
        <end position="302"/>
    </location>
</feature>
<name>A0A8J2SP85_9STRA</name>
<protein>
    <recommendedName>
        <fullName evidence="2">ABM domain-containing protein</fullName>
    </recommendedName>
</protein>
<dbReference type="OrthoDB" id="427604at2759"/>
<evidence type="ECO:0000256" key="1">
    <source>
        <dbReference type="SAM" id="MobiDB-lite"/>
    </source>
</evidence>